<dbReference type="InterPro" id="IPR004939">
    <property type="entry name" value="APC_su10/DOC_dom"/>
</dbReference>
<evidence type="ECO:0000256" key="2">
    <source>
        <dbReference type="ARBA" id="ARBA00022618"/>
    </source>
</evidence>
<evidence type="ECO:0000256" key="5">
    <source>
        <dbReference type="ARBA" id="ARBA00023306"/>
    </source>
</evidence>
<dbReference type="InterPro" id="IPR008979">
    <property type="entry name" value="Galactose-bd-like_sf"/>
</dbReference>
<feature type="region of interest" description="Disordered" evidence="6">
    <location>
        <begin position="156"/>
        <end position="187"/>
    </location>
</feature>
<comment type="caution">
    <text evidence="8">The sequence shown here is derived from an EMBL/GenBank/DDBJ whole genome shotgun (WGS) entry which is preliminary data.</text>
</comment>
<accession>A0AAD5BEB3</accession>
<dbReference type="GO" id="GO:0051301">
    <property type="term" value="P:cell division"/>
    <property type="evidence" value="ECO:0007669"/>
    <property type="project" value="UniProtKB-KW"/>
</dbReference>
<dbReference type="AlphaFoldDB" id="A0AAD5BEB3"/>
<feature type="region of interest" description="Disordered" evidence="6">
    <location>
        <begin position="234"/>
        <end position="260"/>
    </location>
</feature>
<evidence type="ECO:0000256" key="6">
    <source>
        <dbReference type="SAM" id="MobiDB-lite"/>
    </source>
</evidence>
<dbReference type="Gene3D" id="2.60.120.260">
    <property type="entry name" value="Galactose-binding domain-like"/>
    <property type="match status" value="1"/>
</dbReference>
<dbReference type="GO" id="GO:0031145">
    <property type="term" value="P:anaphase-promoting complex-dependent catabolic process"/>
    <property type="evidence" value="ECO:0007669"/>
    <property type="project" value="InterPro"/>
</dbReference>
<evidence type="ECO:0000313" key="8">
    <source>
        <dbReference type="EMBL" id="KAI5958057.1"/>
    </source>
</evidence>
<dbReference type="EMBL" id="JAIHNG010000119">
    <property type="protein sequence ID" value="KAI5958057.1"/>
    <property type="molecule type" value="Genomic_DNA"/>
</dbReference>
<feature type="compositionally biased region" description="Low complexity" evidence="6">
    <location>
        <begin position="405"/>
        <end position="417"/>
    </location>
</feature>
<evidence type="ECO:0000259" key="7">
    <source>
        <dbReference type="PROSITE" id="PS51284"/>
    </source>
</evidence>
<dbReference type="GO" id="GO:0005680">
    <property type="term" value="C:anaphase-promoting complex"/>
    <property type="evidence" value="ECO:0007669"/>
    <property type="project" value="InterPro"/>
</dbReference>
<feature type="compositionally biased region" description="Low complexity" evidence="6">
    <location>
        <begin position="13"/>
        <end position="25"/>
    </location>
</feature>
<dbReference type="SMART" id="SM01337">
    <property type="entry name" value="APC10"/>
    <property type="match status" value="1"/>
</dbReference>
<dbReference type="InterPro" id="IPR016901">
    <property type="entry name" value="APC10/Doc1"/>
</dbReference>
<dbReference type="SUPFAM" id="SSF49785">
    <property type="entry name" value="Galactose-binding domain-like"/>
    <property type="match status" value="1"/>
</dbReference>
<dbReference type="RefSeq" id="XP_051608692.1">
    <property type="nucleotide sequence ID" value="XM_051752223.1"/>
</dbReference>
<comment type="similarity">
    <text evidence="1">Belongs to the APC10 family.</text>
</comment>
<evidence type="ECO:0000256" key="4">
    <source>
        <dbReference type="ARBA" id="ARBA00022786"/>
    </source>
</evidence>
<keyword evidence="5" id="KW-0131">Cell cycle</keyword>
<feature type="compositionally biased region" description="Polar residues" evidence="6">
    <location>
        <begin position="176"/>
        <end position="187"/>
    </location>
</feature>
<feature type="compositionally biased region" description="Basic and acidic residues" evidence="6">
    <location>
        <begin position="166"/>
        <end position="175"/>
    </location>
</feature>
<feature type="region of interest" description="Disordered" evidence="6">
    <location>
        <begin position="1"/>
        <end position="25"/>
    </location>
</feature>
<dbReference type="Pfam" id="PF03256">
    <property type="entry name" value="ANAPC10"/>
    <property type="match status" value="2"/>
</dbReference>
<dbReference type="PROSITE" id="PS51284">
    <property type="entry name" value="DOC"/>
    <property type="match status" value="1"/>
</dbReference>
<dbReference type="PANTHER" id="PTHR12936:SF0">
    <property type="entry name" value="ANAPHASE-PROMOTING COMPLEX SUBUNIT 10"/>
    <property type="match status" value="1"/>
</dbReference>
<dbReference type="GO" id="GO:0070979">
    <property type="term" value="P:protein K11-linked ubiquitination"/>
    <property type="evidence" value="ECO:0007669"/>
    <property type="project" value="TreeGrafter"/>
</dbReference>
<organism evidence="8 9">
    <name type="scientific">Candida theae</name>
    <dbReference type="NCBI Taxonomy" id="1198502"/>
    <lineage>
        <taxon>Eukaryota</taxon>
        <taxon>Fungi</taxon>
        <taxon>Dikarya</taxon>
        <taxon>Ascomycota</taxon>
        <taxon>Saccharomycotina</taxon>
        <taxon>Pichiomycetes</taxon>
        <taxon>Debaryomycetaceae</taxon>
        <taxon>Candida/Lodderomyces clade</taxon>
        <taxon>Candida</taxon>
    </lineage>
</organism>
<dbReference type="GeneID" id="76150924"/>
<evidence type="ECO:0000256" key="3">
    <source>
        <dbReference type="ARBA" id="ARBA00022776"/>
    </source>
</evidence>
<gene>
    <name evidence="8" type="ORF">KGF57_002865</name>
</gene>
<feature type="domain" description="DOC" evidence="7">
    <location>
        <begin position="188"/>
        <end position="393"/>
    </location>
</feature>
<keyword evidence="3" id="KW-0498">Mitosis</keyword>
<feature type="compositionally biased region" description="Basic and acidic residues" evidence="6">
    <location>
        <begin position="435"/>
        <end position="445"/>
    </location>
</feature>
<dbReference type="PANTHER" id="PTHR12936">
    <property type="entry name" value="ANAPHASE-PROMOTING COMPLEX 10"/>
    <property type="match status" value="1"/>
</dbReference>
<evidence type="ECO:0000313" key="9">
    <source>
        <dbReference type="Proteomes" id="UP001204833"/>
    </source>
</evidence>
<feature type="region of interest" description="Disordered" evidence="6">
    <location>
        <begin position="405"/>
        <end position="448"/>
    </location>
</feature>
<dbReference type="CDD" id="cd08366">
    <property type="entry name" value="APC10"/>
    <property type="match status" value="1"/>
</dbReference>
<protein>
    <recommendedName>
        <fullName evidence="7">DOC domain-containing protein</fullName>
    </recommendedName>
</protein>
<name>A0AAD5BEB3_9ASCO</name>
<keyword evidence="4" id="KW-0833">Ubl conjugation pathway</keyword>
<keyword evidence="2" id="KW-0132">Cell division</keyword>
<dbReference type="Proteomes" id="UP001204833">
    <property type="component" value="Unassembled WGS sequence"/>
</dbReference>
<proteinExistence type="inferred from homology"/>
<sequence length="480" mass="53944">MNSSGYWDNFGVTDSSTNTDSTADLSNRQDNLLDLRQHQQPHHNQNQNHHHRLRQDNNAVMETQMSEAYPNTPDQPQHQVQIQPPFTPEEIRDSIRSNSLANDQPGRIHHAFMQSIDEDDEDEDEQLEGSFNRIAQSGLQQELNNVEDDQLDDQDMISHGTASSRHPYDAAENEQHTSQIDDSSTQPSLEQIQRVYYIKGLQEVEDLQLVDLSPLATWKLSSYKQGFGLPQLREDNPESYWQSDGSNGGNNTNPNSSALMNNHLANPHSITIQFIKKVALERISIFTNYSLDESYTPSKIRIMAGSNEGWDLIEVCTVNFNQPIGWSHIIFNGIRNDGVLKCFMVKIFILANHQEGKDSHIRAIRCYGRKNAQSVQPVLKEIKQTEHLGHADLLKDLSLASGSSSMSGISSSSRVVSENGADIQEREEGLDEEREEGHLDERISDDAGSETAKILQNVNAVLGNNTGFQSIELKSVSSIR</sequence>
<evidence type="ECO:0000256" key="1">
    <source>
        <dbReference type="ARBA" id="ARBA00006762"/>
    </source>
</evidence>
<keyword evidence="9" id="KW-1185">Reference proteome</keyword>
<reference evidence="8 9" key="1">
    <citation type="journal article" date="2022" name="DNA Res.">
        <title>Genome analysis of five recently described species of the CUG-Ser clade uncovers Candida theae as a new hybrid lineage with pathogenic potential in the Candida parapsilosis species complex.</title>
        <authorList>
            <person name="Mixao V."/>
            <person name="Del Olmo V."/>
            <person name="Hegedusova E."/>
            <person name="Saus E."/>
            <person name="Pryszcz L."/>
            <person name="Cillingova A."/>
            <person name="Nosek J."/>
            <person name="Gabaldon T."/>
        </authorList>
    </citation>
    <scope>NUCLEOTIDE SEQUENCE [LARGE SCALE GENOMIC DNA]</scope>
    <source>
        <strain evidence="8 9">CBS 12239</strain>
    </source>
</reference>